<dbReference type="PANTHER" id="PTHR11465:SF26">
    <property type="entry name" value="CATALASE 2"/>
    <property type="match status" value="1"/>
</dbReference>
<dbReference type="InterPro" id="IPR018028">
    <property type="entry name" value="Catalase"/>
</dbReference>
<dbReference type="SMART" id="SM01060">
    <property type="entry name" value="Catalase"/>
    <property type="match status" value="1"/>
</dbReference>
<keyword evidence="3" id="KW-0349">Heme</keyword>
<dbReference type="OrthoDB" id="6880011at2759"/>
<dbReference type="GO" id="GO:0020037">
    <property type="term" value="F:heme binding"/>
    <property type="evidence" value="ECO:0007669"/>
    <property type="project" value="InterPro"/>
</dbReference>
<protein>
    <submittedName>
        <fullName evidence="5">Catalase mono-functional heme-containing</fullName>
    </submittedName>
</protein>
<dbReference type="CDD" id="cd08157">
    <property type="entry name" value="catalase_fungal"/>
    <property type="match status" value="1"/>
</dbReference>
<dbReference type="GO" id="GO:0042542">
    <property type="term" value="P:response to hydrogen peroxide"/>
    <property type="evidence" value="ECO:0007669"/>
    <property type="project" value="TreeGrafter"/>
</dbReference>
<accession>A0A9W9I270</accession>
<dbReference type="PANTHER" id="PTHR11465">
    <property type="entry name" value="CATALASE"/>
    <property type="match status" value="1"/>
</dbReference>
<feature type="binding site" description="axial binding residue" evidence="3">
    <location>
        <position position="317"/>
    </location>
    <ligand>
        <name>heme</name>
        <dbReference type="ChEBI" id="CHEBI:30413"/>
    </ligand>
    <ligandPart>
        <name>Fe</name>
        <dbReference type="ChEBI" id="CHEBI:18248"/>
    </ligandPart>
</feature>
<feature type="active site" evidence="2">
    <location>
        <position position="57"/>
    </location>
</feature>
<dbReference type="InterPro" id="IPR011614">
    <property type="entry name" value="Catalase_core"/>
</dbReference>
<comment type="similarity">
    <text evidence="1">Belongs to the catalase family.</text>
</comment>
<evidence type="ECO:0000313" key="5">
    <source>
        <dbReference type="EMBL" id="KAJ5160705.1"/>
    </source>
</evidence>
<dbReference type="GO" id="GO:0005777">
    <property type="term" value="C:peroxisome"/>
    <property type="evidence" value="ECO:0007669"/>
    <property type="project" value="TreeGrafter"/>
</dbReference>
<reference evidence="5" key="2">
    <citation type="journal article" date="2023" name="IMA Fungus">
        <title>Comparative genomic study of the Penicillium genus elucidates a diverse pangenome and 15 lateral gene transfer events.</title>
        <authorList>
            <person name="Petersen C."/>
            <person name="Sorensen T."/>
            <person name="Nielsen M.R."/>
            <person name="Sondergaard T.E."/>
            <person name="Sorensen J.L."/>
            <person name="Fitzpatrick D.A."/>
            <person name="Frisvad J.C."/>
            <person name="Nielsen K.L."/>
        </authorList>
    </citation>
    <scope>NUCLEOTIDE SEQUENCE</scope>
    <source>
        <strain evidence="5">IBT 26290</strain>
    </source>
</reference>
<dbReference type="GeneID" id="81429009"/>
<evidence type="ECO:0000256" key="1">
    <source>
        <dbReference type="ARBA" id="ARBA00005329"/>
    </source>
</evidence>
<dbReference type="Pfam" id="PF00199">
    <property type="entry name" value="Catalase"/>
    <property type="match status" value="1"/>
</dbReference>
<dbReference type="InterPro" id="IPR020835">
    <property type="entry name" value="Catalase_sf"/>
</dbReference>
<evidence type="ECO:0000256" key="2">
    <source>
        <dbReference type="PIRSR" id="PIRSR038928-1"/>
    </source>
</evidence>
<dbReference type="SUPFAM" id="SSF56634">
    <property type="entry name" value="Heme-dependent catalase-like"/>
    <property type="match status" value="1"/>
</dbReference>
<reference evidence="5" key="1">
    <citation type="submission" date="2022-11" db="EMBL/GenBank/DDBJ databases">
        <authorList>
            <person name="Petersen C."/>
        </authorList>
    </citation>
    <scope>NUCLEOTIDE SEQUENCE</scope>
    <source>
        <strain evidence="5">IBT 26290</strain>
    </source>
</reference>
<sequence>MADRYYTLAEGCPFASSSTAILMRNRQGDSLGLLQDTQLIETLAHFSRERIPERVVHAKAIGAYGEFEATDDCSDITSASFLNTAGKKTPVLLRVSTVGPEAGSADTSRDVHGWGMKLYTDEGNLDWVFNNTTHLPDANMFWDFHVGNPEGIHELLHLFSDRGTPKSIRNLNSYSGHTYKFTKEDGSFKYIKIHMKTQQGVKNFTREEATKIAGEDPDFMIRDMFDAIERKDYPVWNVYVQVMDLSEAENYRWNIFDMTKVWPHKDFPLRQIGKLTLDRNPRNYFTDIEQAAFSPSNMVPGFAASGDPVLQARLFAYPDAARYRLGVNYQQLPTNKAKVPVYCPFERDGKMRFDDNYGGDPNYVNSSLKPTKFYQDVKGVSPQSLSLHTEHEKWVGEVTTYTSHITDEDFVQPAALWDVIGREPGHQDRLIGNLASTIKCVDSAKLRNEVYALFGGVNQDLGARLKKATEAAIKK</sequence>
<proteinExistence type="inferred from homology"/>
<dbReference type="PIRSF" id="PIRSF038928">
    <property type="entry name" value="Catalase_clade1-3"/>
    <property type="match status" value="1"/>
</dbReference>
<comment type="cofactor">
    <cofactor evidence="3">
        <name>heme</name>
        <dbReference type="ChEBI" id="CHEBI:30413"/>
    </cofactor>
</comment>
<comment type="caution">
    <text evidence="5">The sequence shown here is derived from an EMBL/GenBank/DDBJ whole genome shotgun (WGS) entry which is preliminary data.</text>
</comment>
<gene>
    <name evidence="5" type="ORF">N7482_007709</name>
</gene>
<keyword evidence="3" id="KW-0479">Metal-binding</keyword>
<dbReference type="EMBL" id="JAPQKN010000004">
    <property type="protein sequence ID" value="KAJ5160705.1"/>
    <property type="molecule type" value="Genomic_DNA"/>
</dbReference>
<evidence type="ECO:0000313" key="6">
    <source>
        <dbReference type="Proteomes" id="UP001149163"/>
    </source>
</evidence>
<dbReference type="PRINTS" id="PR00067">
    <property type="entry name" value="CATALASE"/>
</dbReference>
<dbReference type="GO" id="GO:0004096">
    <property type="term" value="F:catalase activity"/>
    <property type="evidence" value="ECO:0007669"/>
    <property type="project" value="InterPro"/>
</dbReference>
<dbReference type="RefSeq" id="XP_056542262.1">
    <property type="nucleotide sequence ID" value="XM_056689833.1"/>
</dbReference>
<feature type="domain" description="Catalase core" evidence="4">
    <location>
        <begin position="7"/>
        <end position="372"/>
    </location>
</feature>
<dbReference type="PROSITE" id="PS51402">
    <property type="entry name" value="CATALASE_3"/>
    <property type="match status" value="1"/>
</dbReference>
<feature type="active site" evidence="2">
    <location>
        <position position="130"/>
    </location>
</feature>
<dbReference type="Proteomes" id="UP001149163">
    <property type="component" value="Unassembled WGS sequence"/>
</dbReference>
<dbReference type="GO" id="GO:0046872">
    <property type="term" value="F:metal ion binding"/>
    <property type="evidence" value="ECO:0007669"/>
    <property type="project" value="UniProtKB-KW"/>
</dbReference>
<keyword evidence="6" id="KW-1185">Reference proteome</keyword>
<dbReference type="Gene3D" id="2.40.180.10">
    <property type="entry name" value="Catalase core domain"/>
    <property type="match status" value="2"/>
</dbReference>
<dbReference type="GO" id="GO:0005739">
    <property type="term" value="C:mitochondrion"/>
    <property type="evidence" value="ECO:0007669"/>
    <property type="project" value="TreeGrafter"/>
</dbReference>
<dbReference type="AlphaFoldDB" id="A0A9W9I270"/>
<evidence type="ECO:0000259" key="4">
    <source>
        <dbReference type="SMART" id="SM01060"/>
    </source>
</evidence>
<dbReference type="GO" id="GO:0042744">
    <property type="term" value="P:hydrogen peroxide catabolic process"/>
    <property type="evidence" value="ECO:0007669"/>
    <property type="project" value="TreeGrafter"/>
</dbReference>
<organism evidence="5 6">
    <name type="scientific">Penicillium canariense</name>
    <dbReference type="NCBI Taxonomy" id="189055"/>
    <lineage>
        <taxon>Eukaryota</taxon>
        <taxon>Fungi</taxon>
        <taxon>Dikarya</taxon>
        <taxon>Ascomycota</taxon>
        <taxon>Pezizomycotina</taxon>
        <taxon>Eurotiomycetes</taxon>
        <taxon>Eurotiomycetidae</taxon>
        <taxon>Eurotiales</taxon>
        <taxon>Aspergillaceae</taxon>
        <taxon>Penicillium</taxon>
    </lineage>
</organism>
<dbReference type="InterPro" id="IPR024711">
    <property type="entry name" value="Catalase_clade1/3"/>
</dbReference>
<evidence type="ECO:0000256" key="3">
    <source>
        <dbReference type="PIRSR" id="PIRSR038928-2"/>
    </source>
</evidence>
<keyword evidence="3" id="KW-0408">Iron</keyword>
<name>A0A9W9I270_9EURO</name>